<dbReference type="SFLD" id="SFLDS00003">
    <property type="entry name" value="Haloacid_Dehalogenase"/>
    <property type="match status" value="1"/>
</dbReference>
<dbReference type="EC" id="3.1.3.-" evidence="1"/>
<organism evidence="1 2">
    <name type="scientific">Botrimarina colliarenosi</name>
    <dbReference type="NCBI Taxonomy" id="2528001"/>
    <lineage>
        <taxon>Bacteria</taxon>
        <taxon>Pseudomonadati</taxon>
        <taxon>Planctomycetota</taxon>
        <taxon>Planctomycetia</taxon>
        <taxon>Pirellulales</taxon>
        <taxon>Lacipirellulaceae</taxon>
        <taxon>Botrimarina</taxon>
    </lineage>
</organism>
<dbReference type="SFLD" id="SFLDG01129">
    <property type="entry name" value="C1.5:_HAD__Beta-PGM__Phosphata"/>
    <property type="match status" value="1"/>
</dbReference>
<dbReference type="RefSeq" id="WP_146444890.1">
    <property type="nucleotide sequence ID" value="NZ_SJPR01000002.1"/>
</dbReference>
<proteinExistence type="predicted"/>
<dbReference type="InterPro" id="IPR006439">
    <property type="entry name" value="HAD-SF_hydro_IA"/>
</dbReference>
<dbReference type="OrthoDB" id="9797415at2"/>
<evidence type="ECO:0000313" key="2">
    <source>
        <dbReference type="Proteomes" id="UP000317421"/>
    </source>
</evidence>
<dbReference type="Gene3D" id="1.10.150.240">
    <property type="entry name" value="Putative phosphatase, domain 2"/>
    <property type="match status" value="1"/>
</dbReference>
<dbReference type="Proteomes" id="UP000317421">
    <property type="component" value="Unassembled WGS sequence"/>
</dbReference>
<dbReference type="AlphaFoldDB" id="A0A5C6AD71"/>
<dbReference type="Gene3D" id="3.40.50.1000">
    <property type="entry name" value="HAD superfamily/HAD-like"/>
    <property type="match status" value="1"/>
</dbReference>
<name>A0A5C6AD71_9BACT</name>
<dbReference type="GO" id="GO:0016787">
    <property type="term" value="F:hydrolase activity"/>
    <property type="evidence" value="ECO:0007669"/>
    <property type="project" value="UniProtKB-KW"/>
</dbReference>
<dbReference type="NCBIfam" id="TIGR01509">
    <property type="entry name" value="HAD-SF-IA-v3"/>
    <property type="match status" value="1"/>
</dbReference>
<sequence>MPKTPEFLYFDLGRVLLKFDHPRMLRQMAEVAGVEIHVLREAIMPTGSPTEGDAQWRLEAGELTEDAYYDELCERIGRRPQRDKLEMASSDIFGPIGSSLDLLERLKEAGYRLGLLSNTCATHWRWFLDGRFPTLNSVFEVQIGSFQVGSMKPAAPIYEAAIAKAGVPADQIFFADDRQENVDGAIACGIDAVLFTDTAKLEYDLRARGIDC</sequence>
<dbReference type="CDD" id="cd02603">
    <property type="entry name" value="HAD_sEH-N_like"/>
    <property type="match status" value="1"/>
</dbReference>
<dbReference type="Pfam" id="PF00702">
    <property type="entry name" value="Hydrolase"/>
    <property type="match status" value="1"/>
</dbReference>
<protein>
    <submittedName>
        <fullName evidence="1">Alpha-D-glucose-1-phosphate phosphatase YihX</fullName>
        <ecNumber evidence="1">3.1.3.-</ecNumber>
    </submittedName>
</protein>
<dbReference type="PANTHER" id="PTHR43611:SF3">
    <property type="entry name" value="FLAVIN MONONUCLEOTIDE HYDROLASE 1, CHLOROPLATIC"/>
    <property type="match status" value="1"/>
</dbReference>
<dbReference type="InterPro" id="IPR036412">
    <property type="entry name" value="HAD-like_sf"/>
</dbReference>
<gene>
    <name evidence="1" type="primary">yihX</name>
    <name evidence="1" type="ORF">Pla108_21570</name>
</gene>
<dbReference type="SUPFAM" id="SSF56784">
    <property type="entry name" value="HAD-like"/>
    <property type="match status" value="1"/>
</dbReference>
<dbReference type="PANTHER" id="PTHR43611">
    <property type="entry name" value="ALPHA-D-GLUCOSE 1-PHOSPHATE PHOSPHATASE"/>
    <property type="match status" value="1"/>
</dbReference>
<evidence type="ECO:0000313" key="1">
    <source>
        <dbReference type="EMBL" id="TWT98002.1"/>
    </source>
</evidence>
<reference evidence="1 2" key="1">
    <citation type="submission" date="2019-02" db="EMBL/GenBank/DDBJ databases">
        <title>Deep-cultivation of Planctomycetes and their phenomic and genomic characterization uncovers novel biology.</title>
        <authorList>
            <person name="Wiegand S."/>
            <person name="Jogler M."/>
            <person name="Boedeker C."/>
            <person name="Pinto D."/>
            <person name="Vollmers J."/>
            <person name="Rivas-Marin E."/>
            <person name="Kohn T."/>
            <person name="Peeters S.H."/>
            <person name="Heuer A."/>
            <person name="Rast P."/>
            <person name="Oberbeckmann S."/>
            <person name="Bunk B."/>
            <person name="Jeske O."/>
            <person name="Meyerdierks A."/>
            <person name="Storesund J.E."/>
            <person name="Kallscheuer N."/>
            <person name="Luecker S."/>
            <person name="Lage O.M."/>
            <person name="Pohl T."/>
            <person name="Merkel B.J."/>
            <person name="Hornburger P."/>
            <person name="Mueller R.-W."/>
            <person name="Bruemmer F."/>
            <person name="Labrenz M."/>
            <person name="Spormann A.M."/>
            <person name="Op Den Camp H."/>
            <person name="Overmann J."/>
            <person name="Amann R."/>
            <person name="Jetten M.S.M."/>
            <person name="Mascher T."/>
            <person name="Medema M.H."/>
            <person name="Devos D.P."/>
            <person name="Kaster A.-K."/>
            <person name="Ovreas L."/>
            <person name="Rohde M."/>
            <person name="Galperin M.Y."/>
            <person name="Jogler C."/>
        </authorList>
    </citation>
    <scope>NUCLEOTIDE SEQUENCE [LARGE SCALE GENOMIC DNA]</scope>
    <source>
        <strain evidence="1 2">Pla108</strain>
    </source>
</reference>
<keyword evidence="1" id="KW-0378">Hydrolase</keyword>
<comment type="caution">
    <text evidence="1">The sequence shown here is derived from an EMBL/GenBank/DDBJ whole genome shotgun (WGS) entry which is preliminary data.</text>
</comment>
<dbReference type="EMBL" id="SJPR01000002">
    <property type="protein sequence ID" value="TWT98002.1"/>
    <property type="molecule type" value="Genomic_DNA"/>
</dbReference>
<dbReference type="InterPro" id="IPR023198">
    <property type="entry name" value="PGP-like_dom2"/>
</dbReference>
<dbReference type="InterPro" id="IPR023214">
    <property type="entry name" value="HAD_sf"/>
</dbReference>
<keyword evidence="2" id="KW-1185">Reference proteome</keyword>
<accession>A0A5C6AD71</accession>